<organism evidence="1">
    <name type="scientific">Arundo donax</name>
    <name type="common">Giant reed</name>
    <name type="synonym">Donax arundinaceus</name>
    <dbReference type="NCBI Taxonomy" id="35708"/>
    <lineage>
        <taxon>Eukaryota</taxon>
        <taxon>Viridiplantae</taxon>
        <taxon>Streptophyta</taxon>
        <taxon>Embryophyta</taxon>
        <taxon>Tracheophyta</taxon>
        <taxon>Spermatophyta</taxon>
        <taxon>Magnoliopsida</taxon>
        <taxon>Liliopsida</taxon>
        <taxon>Poales</taxon>
        <taxon>Poaceae</taxon>
        <taxon>PACMAD clade</taxon>
        <taxon>Arundinoideae</taxon>
        <taxon>Arundineae</taxon>
        <taxon>Arundo</taxon>
    </lineage>
</organism>
<protein>
    <submittedName>
        <fullName evidence="1">Uncharacterized protein</fullName>
    </submittedName>
</protein>
<sequence length="12" mass="1393">MSNDLKSWAKGR</sequence>
<proteinExistence type="predicted"/>
<reference evidence="1" key="2">
    <citation type="journal article" date="2015" name="Data Brief">
        <title>Shoot transcriptome of the giant reed, Arundo donax.</title>
        <authorList>
            <person name="Barrero R.A."/>
            <person name="Guerrero F.D."/>
            <person name="Moolhuijzen P."/>
            <person name="Goolsby J.A."/>
            <person name="Tidwell J."/>
            <person name="Bellgard S.E."/>
            <person name="Bellgard M.I."/>
        </authorList>
    </citation>
    <scope>NUCLEOTIDE SEQUENCE</scope>
    <source>
        <tissue evidence="1">Shoot tissue taken approximately 20 cm above the soil surface</tissue>
    </source>
</reference>
<accession>A0A0A9BMU0</accession>
<reference evidence="1" key="1">
    <citation type="submission" date="2014-09" db="EMBL/GenBank/DDBJ databases">
        <authorList>
            <person name="Magalhaes I.L.F."/>
            <person name="Oliveira U."/>
            <person name="Santos F.R."/>
            <person name="Vidigal T.H.D.A."/>
            <person name="Brescovit A.D."/>
            <person name="Santos A.J."/>
        </authorList>
    </citation>
    <scope>NUCLEOTIDE SEQUENCE</scope>
    <source>
        <tissue evidence="1">Shoot tissue taken approximately 20 cm above the soil surface</tissue>
    </source>
</reference>
<dbReference type="EMBL" id="GBRH01232606">
    <property type="protein sequence ID" value="JAD65289.1"/>
    <property type="molecule type" value="Transcribed_RNA"/>
</dbReference>
<name>A0A0A9BMU0_ARUDO</name>
<evidence type="ECO:0000313" key="1">
    <source>
        <dbReference type="EMBL" id="JAD65289.1"/>
    </source>
</evidence>